<evidence type="ECO:0000259" key="4">
    <source>
        <dbReference type="Pfam" id="PF02954"/>
    </source>
</evidence>
<dbReference type="GO" id="GO:0006355">
    <property type="term" value="P:regulation of DNA-templated transcription"/>
    <property type="evidence" value="ECO:0007669"/>
    <property type="project" value="InterPro"/>
</dbReference>
<dbReference type="Proteomes" id="UP000035760">
    <property type="component" value="Unassembled WGS sequence"/>
</dbReference>
<dbReference type="InterPro" id="IPR005412">
    <property type="entry name" value="Fis_DNA-bd"/>
</dbReference>
<dbReference type="Pfam" id="PF02954">
    <property type="entry name" value="HTH_8"/>
    <property type="match status" value="1"/>
</dbReference>
<gene>
    <name evidence="5" type="primary">fis</name>
    <name evidence="5" type="ORF">BN873_270025</name>
</gene>
<dbReference type="PANTHER" id="PTHR47918:SF1">
    <property type="entry name" value="DNA-BINDING PROTEIN FIS"/>
    <property type="match status" value="1"/>
</dbReference>
<dbReference type="AlphaFoldDB" id="W6M6I5"/>
<feature type="domain" description="DNA binding HTH" evidence="4">
    <location>
        <begin position="48"/>
        <end position="86"/>
    </location>
</feature>
<dbReference type="PIRSF" id="PIRSF002097">
    <property type="entry name" value="DNA-binding_Fis"/>
    <property type="match status" value="1"/>
</dbReference>
<sequence length="89" mass="9967">MSINPSDPPVDLLPATPLRDHVYETLRIYFHNLGGQAPCNLYDLVQHEVEPPLLQIVMQFTGGNQTKAAAILGINRGTLRKKLRQYQLG</sequence>
<dbReference type="InterPro" id="IPR050207">
    <property type="entry name" value="Trans_regulatory_Fis"/>
</dbReference>
<evidence type="ECO:0000313" key="6">
    <source>
        <dbReference type="Proteomes" id="UP000035760"/>
    </source>
</evidence>
<reference evidence="5" key="2">
    <citation type="submission" date="2014-03" db="EMBL/GenBank/DDBJ databases">
        <title>Candidatus Competibacter-lineage genomes retrieved from metagenomes reveal functional metabolic diversity.</title>
        <authorList>
            <person name="McIlroy S.J."/>
            <person name="Albertsen M."/>
            <person name="Andresen E.K."/>
            <person name="Saunders A.M."/>
            <person name="Kristiansen R."/>
            <person name="Stokholm-Bjerregaard M."/>
            <person name="Nielsen K.L."/>
            <person name="Nielsen P.H."/>
        </authorList>
    </citation>
    <scope>NUCLEOTIDE SEQUENCE</scope>
    <source>
        <strain evidence="5">Run_A_D11</strain>
    </source>
</reference>
<dbReference type="SUPFAM" id="SSF46689">
    <property type="entry name" value="Homeodomain-like"/>
    <property type="match status" value="1"/>
</dbReference>
<dbReference type="InterPro" id="IPR002197">
    <property type="entry name" value="HTH_Fis"/>
</dbReference>
<dbReference type="NCBIfam" id="NF001659">
    <property type="entry name" value="PRK00430.1"/>
    <property type="match status" value="1"/>
</dbReference>
<dbReference type="PRINTS" id="PR01591">
    <property type="entry name" value="DNABINDNGFIS"/>
</dbReference>
<dbReference type="PANTHER" id="PTHR47918">
    <property type="entry name" value="DNA-BINDING PROTEIN FIS"/>
    <property type="match status" value="1"/>
</dbReference>
<keyword evidence="6" id="KW-1185">Reference proteome</keyword>
<organism evidence="5 6">
    <name type="scientific">Candidatus Competibacter denitrificans Run_A_D11</name>
    <dbReference type="NCBI Taxonomy" id="1400863"/>
    <lineage>
        <taxon>Bacteria</taxon>
        <taxon>Pseudomonadati</taxon>
        <taxon>Pseudomonadota</taxon>
        <taxon>Gammaproteobacteria</taxon>
        <taxon>Candidatus Competibacteraceae</taxon>
        <taxon>Candidatus Competibacter</taxon>
    </lineage>
</organism>
<proteinExistence type="inferred from homology"/>
<evidence type="ECO:0000256" key="2">
    <source>
        <dbReference type="ARBA" id="ARBA00023125"/>
    </source>
</evidence>
<dbReference type="PRINTS" id="PR01590">
    <property type="entry name" value="HTHFIS"/>
</dbReference>
<evidence type="ECO:0000256" key="3">
    <source>
        <dbReference type="ARBA" id="ARBA00029540"/>
    </source>
</evidence>
<dbReference type="Gene3D" id="1.10.10.60">
    <property type="entry name" value="Homeodomain-like"/>
    <property type="match status" value="1"/>
</dbReference>
<protein>
    <recommendedName>
        <fullName evidence="3">Putative Fis-like DNA-binding protein</fullName>
    </recommendedName>
</protein>
<dbReference type="EMBL" id="CBTJ020000033">
    <property type="protein sequence ID" value="CDI02229.1"/>
    <property type="molecule type" value="Genomic_DNA"/>
</dbReference>
<accession>W6M6I5</accession>
<evidence type="ECO:0000256" key="1">
    <source>
        <dbReference type="ARBA" id="ARBA00008559"/>
    </source>
</evidence>
<reference evidence="5" key="1">
    <citation type="submission" date="2013-07" db="EMBL/GenBank/DDBJ databases">
        <authorList>
            <person name="McIlroy S."/>
        </authorList>
    </citation>
    <scope>NUCLEOTIDE SEQUENCE [LARGE SCALE GENOMIC DNA]</scope>
    <source>
        <strain evidence="5">Run_A_D11</strain>
    </source>
</reference>
<evidence type="ECO:0000313" key="5">
    <source>
        <dbReference type="EMBL" id="CDI02229.1"/>
    </source>
</evidence>
<name>W6M6I5_9GAMM</name>
<dbReference type="OrthoDB" id="9802388at2"/>
<dbReference type="GO" id="GO:0043565">
    <property type="term" value="F:sequence-specific DNA binding"/>
    <property type="evidence" value="ECO:0007669"/>
    <property type="project" value="InterPro"/>
</dbReference>
<dbReference type="STRING" id="1400863.BN873_270025"/>
<dbReference type="RefSeq" id="WP_048672184.1">
    <property type="nucleotide sequence ID" value="NZ_CBTJ020000033.1"/>
</dbReference>
<keyword evidence="2 5" id="KW-0238">DNA-binding</keyword>
<comment type="similarity">
    <text evidence="1">Belongs to the transcriptional regulatory Fis family.</text>
</comment>
<comment type="caution">
    <text evidence="5">The sequence shown here is derived from an EMBL/GenBank/DDBJ whole genome shotgun (WGS) entry which is preliminary data.</text>
</comment>
<dbReference type="InterPro" id="IPR009057">
    <property type="entry name" value="Homeodomain-like_sf"/>
</dbReference>